<proteinExistence type="predicted"/>
<sequence length="182" mass="19788">MTDGSTEGQLEASRPIEIRVTKIPDLNKPVDGSQTLAFFPVGIQGPLWRRSSVCRGPRAPIDVVSLDQQKLANIPRYPGQLPVNPGPGFPRRHEHKSGPPGWTISSRKGTLTTQESAAKQIRHHFQKQPVPGKGRTASFTRDPATAATYWDISQGASEGTSRHGSRARGVVGPSANERILDR</sequence>
<gene>
    <name evidence="2" type="ORF">AJ79_07339</name>
</gene>
<accession>A0A2B7X422</accession>
<feature type="region of interest" description="Disordered" evidence="1">
    <location>
        <begin position="87"/>
        <end position="109"/>
    </location>
</feature>
<organism evidence="2 3">
    <name type="scientific">Helicocarpus griseus UAMH5409</name>
    <dbReference type="NCBI Taxonomy" id="1447875"/>
    <lineage>
        <taxon>Eukaryota</taxon>
        <taxon>Fungi</taxon>
        <taxon>Dikarya</taxon>
        <taxon>Ascomycota</taxon>
        <taxon>Pezizomycotina</taxon>
        <taxon>Eurotiomycetes</taxon>
        <taxon>Eurotiomycetidae</taxon>
        <taxon>Onygenales</taxon>
        <taxon>Ajellomycetaceae</taxon>
        <taxon>Helicocarpus</taxon>
    </lineage>
</organism>
<evidence type="ECO:0000313" key="2">
    <source>
        <dbReference type="EMBL" id="PGH03610.1"/>
    </source>
</evidence>
<dbReference type="Proteomes" id="UP000223968">
    <property type="component" value="Unassembled WGS sequence"/>
</dbReference>
<comment type="caution">
    <text evidence="2">The sequence shown here is derived from an EMBL/GenBank/DDBJ whole genome shotgun (WGS) entry which is preliminary data.</text>
</comment>
<reference evidence="2 3" key="1">
    <citation type="submission" date="2017-10" db="EMBL/GenBank/DDBJ databases">
        <title>Comparative genomics in systemic dimorphic fungi from Ajellomycetaceae.</title>
        <authorList>
            <person name="Munoz J.F."/>
            <person name="Mcewen J.G."/>
            <person name="Clay O.K."/>
            <person name="Cuomo C.A."/>
        </authorList>
    </citation>
    <scope>NUCLEOTIDE SEQUENCE [LARGE SCALE GENOMIC DNA]</scope>
    <source>
        <strain evidence="2 3">UAMH5409</strain>
    </source>
</reference>
<evidence type="ECO:0000313" key="3">
    <source>
        <dbReference type="Proteomes" id="UP000223968"/>
    </source>
</evidence>
<keyword evidence="3" id="KW-1185">Reference proteome</keyword>
<name>A0A2B7X422_9EURO</name>
<dbReference type="EMBL" id="PDNB01000146">
    <property type="protein sequence ID" value="PGH03610.1"/>
    <property type="molecule type" value="Genomic_DNA"/>
</dbReference>
<protein>
    <submittedName>
        <fullName evidence="2">Uncharacterized protein</fullName>
    </submittedName>
</protein>
<feature type="region of interest" description="Disordered" evidence="1">
    <location>
        <begin position="148"/>
        <end position="182"/>
    </location>
</feature>
<evidence type="ECO:0000256" key="1">
    <source>
        <dbReference type="SAM" id="MobiDB-lite"/>
    </source>
</evidence>
<dbReference type="AlphaFoldDB" id="A0A2B7X422"/>